<reference evidence="1 2" key="1">
    <citation type="submission" date="2020-04" db="EMBL/GenBank/DDBJ databases">
        <title>Perkinsus olseni comparative genomics.</title>
        <authorList>
            <person name="Bogema D.R."/>
        </authorList>
    </citation>
    <scope>NUCLEOTIDE SEQUENCE [LARGE SCALE GENOMIC DNA]</scope>
    <source>
        <strain evidence="1">00978-12</strain>
    </source>
</reference>
<evidence type="ECO:0000313" key="2">
    <source>
        <dbReference type="Proteomes" id="UP000541610"/>
    </source>
</evidence>
<gene>
    <name evidence="1" type="primary">KLHL13_2</name>
    <name evidence="1" type="ORF">FOZ60_003517</name>
</gene>
<proteinExistence type="predicted"/>
<comment type="caution">
    <text evidence="1">The sequence shown here is derived from an EMBL/GenBank/DDBJ whole genome shotgun (WGS) entry which is preliminary data.</text>
</comment>
<dbReference type="Proteomes" id="UP000541610">
    <property type="component" value="Unassembled WGS sequence"/>
</dbReference>
<dbReference type="OrthoDB" id="206874at2759"/>
<organism evidence="1 2">
    <name type="scientific">Perkinsus olseni</name>
    <name type="common">Perkinsus atlanticus</name>
    <dbReference type="NCBI Taxonomy" id="32597"/>
    <lineage>
        <taxon>Eukaryota</taxon>
        <taxon>Sar</taxon>
        <taxon>Alveolata</taxon>
        <taxon>Perkinsozoa</taxon>
        <taxon>Perkinsea</taxon>
        <taxon>Perkinsida</taxon>
        <taxon>Perkinsidae</taxon>
        <taxon>Perkinsus</taxon>
    </lineage>
</organism>
<dbReference type="AlphaFoldDB" id="A0A7J6NV24"/>
<evidence type="ECO:0000313" key="1">
    <source>
        <dbReference type="EMBL" id="KAF4687762.1"/>
    </source>
</evidence>
<dbReference type="EMBL" id="JABANP010000174">
    <property type="protein sequence ID" value="KAF4687762.1"/>
    <property type="molecule type" value="Genomic_DNA"/>
</dbReference>
<accession>A0A7J6NV24</accession>
<name>A0A7J6NV24_PEROL</name>
<protein>
    <submittedName>
        <fullName evidence="1">Kelch-like</fullName>
    </submittedName>
</protein>
<sequence length="525" mass="58877">MLAIILVSDSIYGVEFLVTNRQRERSAIALEFHVPPTPPTLSSAALRCMLTRRPFIRFLSCGIRRMSSARGHDINPKKPPPGVHQVEKLISSTVEGVGSLMNETLLVGKILSQAAGREAQAAVHDAGDSMQKRLEDYLSSPEALEQLGDKRVELIREQVKASRELFGRGGNFSESNIGEQNVIERLATTSARVALKFAVSVQIEHRIISTLSPKASAGGGSSAAFSQSDPRKLIQFIRHVSQQRQERLSEYVDALLASGQLTKHPLVPHEFEKKLYLDILSIVTFAFENAMGSLDNIQLWGHAVKVRSVQESEPFINFKISGTSIHGREQLGIIVDSMLRDEFVNNPLIPDAVERSLYLNTVILIFRILEDLSNSLHVSVMGHRLEWRLIPLDIAEVHCQKAPSHIKLNEEVIDRLVKELLSDASINVFWIPDIIESAIYRNVLRLMLRVVEELLGRVELDLLGTAFSLKLVNMRDSSLWSFQAELEGDYYKSLAQVPTKELQERLYELQNEHEMIGKVQPGRSS</sequence>